<dbReference type="Proteomes" id="UP000789706">
    <property type="component" value="Unassembled WGS sequence"/>
</dbReference>
<accession>A0A9N9AAS1</accession>
<reference evidence="1" key="1">
    <citation type="submission" date="2021-06" db="EMBL/GenBank/DDBJ databases">
        <authorList>
            <person name="Kallberg Y."/>
            <person name="Tangrot J."/>
            <person name="Rosling A."/>
        </authorList>
    </citation>
    <scope>NUCLEOTIDE SEQUENCE</scope>
    <source>
        <strain evidence="1">AZ414A</strain>
    </source>
</reference>
<organism evidence="1 2">
    <name type="scientific">Diversispora eburnea</name>
    <dbReference type="NCBI Taxonomy" id="1213867"/>
    <lineage>
        <taxon>Eukaryota</taxon>
        <taxon>Fungi</taxon>
        <taxon>Fungi incertae sedis</taxon>
        <taxon>Mucoromycota</taxon>
        <taxon>Glomeromycotina</taxon>
        <taxon>Glomeromycetes</taxon>
        <taxon>Diversisporales</taxon>
        <taxon>Diversisporaceae</taxon>
        <taxon>Diversispora</taxon>
    </lineage>
</organism>
<name>A0A9N9AAS1_9GLOM</name>
<sequence length="45" mass="5282">MSISYKNLHILKPIVMNNTSKNLYKSYNDSDSNRPQFVLNMSFDL</sequence>
<proteinExistence type="predicted"/>
<dbReference type="AlphaFoldDB" id="A0A9N9AAS1"/>
<gene>
    <name evidence="1" type="ORF">DEBURN_LOCUS5807</name>
</gene>
<dbReference type="EMBL" id="CAJVPK010000541">
    <property type="protein sequence ID" value="CAG8523996.1"/>
    <property type="molecule type" value="Genomic_DNA"/>
</dbReference>
<evidence type="ECO:0000313" key="2">
    <source>
        <dbReference type="Proteomes" id="UP000789706"/>
    </source>
</evidence>
<evidence type="ECO:0000313" key="1">
    <source>
        <dbReference type="EMBL" id="CAG8523996.1"/>
    </source>
</evidence>
<protein>
    <submittedName>
        <fullName evidence="1">5999_t:CDS:1</fullName>
    </submittedName>
</protein>
<comment type="caution">
    <text evidence="1">The sequence shown here is derived from an EMBL/GenBank/DDBJ whole genome shotgun (WGS) entry which is preliminary data.</text>
</comment>
<keyword evidence="2" id="KW-1185">Reference proteome</keyword>